<comment type="caution">
    <text evidence="1">The sequence shown here is derived from an EMBL/GenBank/DDBJ whole genome shotgun (WGS) entry which is preliminary data.</text>
</comment>
<keyword evidence="2" id="KW-1185">Reference proteome</keyword>
<dbReference type="RefSeq" id="WP_152215676.1">
    <property type="nucleotide sequence ID" value="NZ_JBAQYD010000379.1"/>
</dbReference>
<protein>
    <submittedName>
        <fullName evidence="1">Uncharacterized protein</fullName>
    </submittedName>
</protein>
<dbReference type="AlphaFoldDB" id="A0A6N6VPM4"/>
<name>A0A6N6VPM4_9HYPH</name>
<evidence type="ECO:0000313" key="1">
    <source>
        <dbReference type="EMBL" id="KAB7740834.1"/>
    </source>
</evidence>
<accession>A0A6N6VPM4</accession>
<gene>
    <name evidence="1" type="ORF">F2P47_07250</name>
</gene>
<dbReference type="Proteomes" id="UP000468901">
    <property type="component" value="Unassembled WGS sequence"/>
</dbReference>
<sequence>MPTEEDDFREYEGFLNLLPLSPAERQSALSHPLFLTSARTGPRREAVAHLPLGKGQYAYVSQGGGSLVDGGVVTMSRDQYAAFAASRSLAHIPPVMVQLILEHGAIPAADEMPRCPHNVVVWKDGFALSFRNESDFRHACLKAGRPFIPGKNAPRPWILPITASLPLKVLGA</sequence>
<dbReference type="EMBL" id="WESC01000005">
    <property type="protein sequence ID" value="KAB7740834.1"/>
    <property type="molecule type" value="Genomic_DNA"/>
</dbReference>
<organism evidence="1 2">
    <name type="scientific">Parvibaculum sedimenti</name>
    <dbReference type="NCBI Taxonomy" id="2608632"/>
    <lineage>
        <taxon>Bacteria</taxon>
        <taxon>Pseudomonadati</taxon>
        <taxon>Pseudomonadota</taxon>
        <taxon>Alphaproteobacteria</taxon>
        <taxon>Hyphomicrobiales</taxon>
        <taxon>Parvibaculaceae</taxon>
        <taxon>Parvibaculum</taxon>
    </lineage>
</organism>
<evidence type="ECO:0000313" key="2">
    <source>
        <dbReference type="Proteomes" id="UP000468901"/>
    </source>
</evidence>
<reference evidence="1 2" key="1">
    <citation type="submission" date="2019-09" db="EMBL/GenBank/DDBJ databases">
        <title>Parvibaculum sedimenti sp. nov., isolated from sediment.</title>
        <authorList>
            <person name="Wang Y."/>
        </authorList>
    </citation>
    <scope>NUCLEOTIDE SEQUENCE [LARGE SCALE GENOMIC DNA]</scope>
    <source>
        <strain evidence="1 2">HXT-9</strain>
    </source>
</reference>
<proteinExistence type="predicted"/>